<comment type="caution">
    <text evidence="2">The sequence shown here is derived from an EMBL/GenBank/DDBJ whole genome shotgun (WGS) entry which is preliminary data.</text>
</comment>
<gene>
    <name evidence="2" type="ORF">E5K04_15185</name>
</gene>
<dbReference type="InterPro" id="IPR018247">
    <property type="entry name" value="EF_Hand_1_Ca_BS"/>
</dbReference>
<organism evidence="2 3">
    <name type="scientific">Crenobacter intestini</name>
    <dbReference type="NCBI Taxonomy" id="2563443"/>
    <lineage>
        <taxon>Bacteria</taxon>
        <taxon>Pseudomonadati</taxon>
        <taxon>Pseudomonadota</taxon>
        <taxon>Betaproteobacteria</taxon>
        <taxon>Neisseriales</taxon>
        <taxon>Neisseriaceae</taxon>
        <taxon>Crenobacter</taxon>
    </lineage>
</organism>
<dbReference type="RefSeq" id="WP_136555654.1">
    <property type="nucleotide sequence ID" value="NZ_STGJ01000022.1"/>
</dbReference>
<dbReference type="PROSITE" id="PS00018">
    <property type="entry name" value="EF_HAND_1"/>
    <property type="match status" value="1"/>
</dbReference>
<keyword evidence="1" id="KW-0812">Transmembrane</keyword>
<name>A0A4T0UJJ2_9NEIS</name>
<keyword evidence="1" id="KW-1133">Transmembrane helix</keyword>
<dbReference type="Proteomes" id="UP000308891">
    <property type="component" value="Unassembled WGS sequence"/>
</dbReference>
<keyword evidence="1" id="KW-0472">Membrane</keyword>
<keyword evidence="3" id="KW-1185">Reference proteome</keyword>
<dbReference type="EMBL" id="STGJ01000022">
    <property type="protein sequence ID" value="TIC78747.1"/>
    <property type="molecule type" value="Genomic_DNA"/>
</dbReference>
<proteinExistence type="predicted"/>
<evidence type="ECO:0000313" key="2">
    <source>
        <dbReference type="EMBL" id="TIC78747.1"/>
    </source>
</evidence>
<sequence length="312" mass="33898">MSILPRFSSVKLPGGHDALAHRYASLAAYPALLYAAWRLPLLPPALLQGSCALFALFYWHWAYRRYRAVADTPTARAASAALGYCELYGTARAHPRAPLASAISGRPCLWFGYRRAWQGPGRRPLTGHADSGATSTESFLLVGKDGGEVVIEPERAEVRARHRHSWMEDGWRITETWIADGDPLYALGEVSAIGGAPTRAERDADFKAALETLKRDPAALARFDADGNRELDLAEWDAAREAVARDVDRRHRELAAIPVSLHLAAPADGRPFIVAAHSPSKASRGYRRLAWLHAASGLATLAVLPLLAGASL</sequence>
<protein>
    <recommendedName>
        <fullName evidence="4">EF-hand domain-containing protein</fullName>
    </recommendedName>
</protein>
<accession>A0A4T0UJJ2</accession>
<evidence type="ECO:0000313" key="3">
    <source>
        <dbReference type="Proteomes" id="UP000308891"/>
    </source>
</evidence>
<feature type="transmembrane region" description="Helical" evidence="1">
    <location>
        <begin position="289"/>
        <end position="308"/>
    </location>
</feature>
<feature type="transmembrane region" description="Helical" evidence="1">
    <location>
        <begin position="45"/>
        <end position="63"/>
    </location>
</feature>
<dbReference type="OrthoDB" id="7013907at2"/>
<evidence type="ECO:0000256" key="1">
    <source>
        <dbReference type="SAM" id="Phobius"/>
    </source>
</evidence>
<reference evidence="2 3" key="1">
    <citation type="submission" date="2019-04" db="EMBL/GenBank/DDBJ databases">
        <title>Crenobacter sp. nov.</title>
        <authorList>
            <person name="Shi S."/>
        </authorList>
    </citation>
    <scope>NUCLEOTIDE SEQUENCE [LARGE SCALE GENOMIC DNA]</scope>
    <source>
        <strain evidence="2 3">GY 70310</strain>
    </source>
</reference>
<evidence type="ECO:0008006" key="4">
    <source>
        <dbReference type="Google" id="ProtNLM"/>
    </source>
</evidence>
<dbReference type="AlphaFoldDB" id="A0A4T0UJJ2"/>